<dbReference type="GO" id="GO:0006508">
    <property type="term" value="P:proteolysis"/>
    <property type="evidence" value="ECO:0007669"/>
    <property type="project" value="UniProtKB-KW"/>
</dbReference>
<dbReference type="Gene3D" id="3.90.70.10">
    <property type="entry name" value="Cysteine proteinases"/>
    <property type="match status" value="2"/>
</dbReference>
<evidence type="ECO:0000256" key="8">
    <source>
        <dbReference type="SAM" id="MobiDB-lite"/>
    </source>
</evidence>
<dbReference type="GO" id="GO:0004843">
    <property type="term" value="F:cysteine-type deubiquitinase activity"/>
    <property type="evidence" value="ECO:0007669"/>
    <property type="project" value="UniProtKB-EC"/>
</dbReference>
<feature type="region of interest" description="Disordered" evidence="8">
    <location>
        <begin position="578"/>
        <end position="613"/>
    </location>
</feature>
<comment type="caution">
    <text evidence="10">The sequence shown here is derived from an EMBL/GenBank/DDBJ whole genome shotgun (WGS) entry which is preliminary data.</text>
</comment>
<dbReference type="PANTHER" id="PTHR24006:SF722">
    <property type="entry name" value="UBIQUITIN CARBOXYL-TERMINAL HYDROLASE 48"/>
    <property type="match status" value="1"/>
</dbReference>
<dbReference type="OrthoDB" id="6287070at2759"/>
<evidence type="ECO:0000256" key="3">
    <source>
        <dbReference type="ARBA" id="ARBA00012759"/>
    </source>
</evidence>
<dbReference type="EMBL" id="VXIT01000006">
    <property type="protein sequence ID" value="KAA6411826.1"/>
    <property type="molecule type" value="Genomic_DNA"/>
</dbReference>
<accession>A0A5M8PSZ6</accession>
<feature type="region of interest" description="Disordered" evidence="8">
    <location>
        <begin position="295"/>
        <end position="360"/>
    </location>
</feature>
<protein>
    <recommendedName>
        <fullName evidence="3">ubiquitinyl hydrolase 1</fullName>
        <ecNumber evidence="3">3.4.19.12</ecNumber>
    </recommendedName>
</protein>
<dbReference type="InterPro" id="IPR001394">
    <property type="entry name" value="Peptidase_C19_UCH"/>
</dbReference>
<keyword evidence="6" id="KW-0378">Hydrolase</keyword>
<proteinExistence type="inferred from homology"/>
<evidence type="ECO:0000256" key="1">
    <source>
        <dbReference type="ARBA" id="ARBA00000707"/>
    </source>
</evidence>
<dbReference type="GO" id="GO:0016579">
    <property type="term" value="P:protein deubiquitination"/>
    <property type="evidence" value="ECO:0007669"/>
    <property type="project" value="InterPro"/>
</dbReference>
<comment type="catalytic activity">
    <reaction evidence="1">
        <text>Thiol-dependent hydrolysis of ester, thioester, amide, peptide and isopeptide bonds formed by the C-terminal Gly of ubiquitin (a 76-residue protein attached to proteins as an intracellular targeting signal).</text>
        <dbReference type="EC" id="3.4.19.12"/>
    </reaction>
</comment>
<keyword evidence="5" id="KW-0833">Ubl conjugation pathway</keyword>
<dbReference type="PROSITE" id="PS50235">
    <property type="entry name" value="USP_3"/>
    <property type="match status" value="1"/>
</dbReference>
<evidence type="ECO:0000256" key="6">
    <source>
        <dbReference type="ARBA" id="ARBA00022801"/>
    </source>
</evidence>
<feature type="compositionally biased region" description="Basic and acidic residues" evidence="8">
    <location>
        <begin position="753"/>
        <end position="765"/>
    </location>
</feature>
<feature type="compositionally biased region" description="Low complexity" evidence="8">
    <location>
        <begin position="716"/>
        <end position="727"/>
    </location>
</feature>
<dbReference type="InterPro" id="IPR050164">
    <property type="entry name" value="Peptidase_C19"/>
</dbReference>
<evidence type="ECO:0000313" key="11">
    <source>
        <dbReference type="Proteomes" id="UP000324767"/>
    </source>
</evidence>
<comment type="similarity">
    <text evidence="2">Belongs to the peptidase C19 family.</text>
</comment>
<dbReference type="PANTHER" id="PTHR24006">
    <property type="entry name" value="UBIQUITIN CARBOXYL-TERMINAL HYDROLASE"/>
    <property type="match status" value="1"/>
</dbReference>
<dbReference type="InterPro" id="IPR028889">
    <property type="entry name" value="USP"/>
</dbReference>
<evidence type="ECO:0000256" key="2">
    <source>
        <dbReference type="ARBA" id="ARBA00009085"/>
    </source>
</evidence>
<evidence type="ECO:0000256" key="5">
    <source>
        <dbReference type="ARBA" id="ARBA00022786"/>
    </source>
</evidence>
<feature type="region of interest" description="Disordered" evidence="8">
    <location>
        <begin position="30"/>
        <end position="63"/>
    </location>
</feature>
<evidence type="ECO:0000259" key="9">
    <source>
        <dbReference type="PROSITE" id="PS50235"/>
    </source>
</evidence>
<dbReference type="Pfam" id="PF00443">
    <property type="entry name" value="UCH"/>
    <property type="match status" value="1"/>
</dbReference>
<feature type="compositionally biased region" description="Basic residues" evidence="8">
    <location>
        <begin position="731"/>
        <end position="750"/>
    </location>
</feature>
<reference evidence="10 11" key="1">
    <citation type="submission" date="2019-09" db="EMBL/GenBank/DDBJ databases">
        <title>The hologenome of the rock-dwelling lichen Lasallia pustulata.</title>
        <authorList>
            <person name="Greshake Tzovaras B."/>
            <person name="Segers F."/>
            <person name="Bicker A."/>
            <person name="Dal Grande F."/>
            <person name="Otte J."/>
            <person name="Hankeln T."/>
            <person name="Schmitt I."/>
            <person name="Ebersberger I."/>
        </authorList>
    </citation>
    <scope>NUCLEOTIDE SEQUENCE [LARGE SCALE GENOMIC DNA]</scope>
    <source>
        <strain evidence="10">A1-1</strain>
    </source>
</reference>
<evidence type="ECO:0000313" key="10">
    <source>
        <dbReference type="EMBL" id="KAA6411826.1"/>
    </source>
</evidence>
<dbReference type="GO" id="GO:0005634">
    <property type="term" value="C:nucleus"/>
    <property type="evidence" value="ECO:0007669"/>
    <property type="project" value="UniProtKB-SubCell"/>
</dbReference>
<feature type="compositionally biased region" description="Basic and acidic residues" evidence="8">
    <location>
        <begin position="32"/>
        <end position="42"/>
    </location>
</feature>
<dbReference type="SUPFAM" id="SSF54001">
    <property type="entry name" value="Cysteine proteinases"/>
    <property type="match status" value="1"/>
</dbReference>
<feature type="compositionally biased region" description="Basic and acidic residues" evidence="8">
    <location>
        <begin position="578"/>
        <end position="589"/>
    </location>
</feature>
<evidence type="ECO:0000256" key="4">
    <source>
        <dbReference type="ARBA" id="ARBA00022670"/>
    </source>
</evidence>
<feature type="compositionally biased region" description="Polar residues" evidence="8">
    <location>
        <begin position="682"/>
        <end position="697"/>
    </location>
</feature>
<dbReference type="GO" id="GO:0005829">
    <property type="term" value="C:cytosol"/>
    <property type="evidence" value="ECO:0007669"/>
    <property type="project" value="TreeGrafter"/>
</dbReference>
<dbReference type="AlphaFoldDB" id="A0A5M8PSZ6"/>
<feature type="region of interest" description="Disordered" evidence="8">
    <location>
        <begin position="634"/>
        <end position="765"/>
    </location>
</feature>
<dbReference type="Proteomes" id="UP000324767">
    <property type="component" value="Unassembled WGS sequence"/>
</dbReference>
<feature type="domain" description="USP" evidence="9">
    <location>
        <begin position="130"/>
        <end position="564"/>
    </location>
</feature>
<keyword evidence="4" id="KW-0645">Protease</keyword>
<feature type="compositionally biased region" description="Polar residues" evidence="8">
    <location>
        <begin position="43"/>
        <end position="56"/>
    </location>
</feature>
<organism evidence="10 11">
    <name type="scientific">Lasallia pustulata</name>
    <dbReference type="NCBI Taxonomy" id="136370"/>
    <lineage>
        <taxon>Eukaryota</taxon>
        <taxon>Fungi</taxon>
        <taxon>Dikarya</taxon>
        <taxon>Ascomycota</taxon>
        <taxon>Pezizomycotina</taxon>
        <taxon>Lecanoromycetes</taxon>
        <taxon>OSLEUM clade</taxon>
        <taxon>Umbilicariomycetidae</taxon>
        <taxon>Umbilicariales</taxon>
        <taxon>Umbilicariaceae</taxon>
        <taxon>Lasallia</taxon>
    </lineage>
</organism>
<gene>
    <name evidence="10" type="ORF">FRX48_03976</name>
</gene>
<evidence type="ECO:0000256" key="7">
    <source>
        <dbReference type="ARBA" id="ARBA00022807"/>
    </source>
</evidence>
<dbReference type="EC" id="3.4.19.12" evidence="3"/>
<name>A0A5M8PSZ6_9LECA</name>
<sequence length="765" mass="84630">MKFATIWSETSLPSPVSMSSINRFLTRRHKHTGDASGHEKPKQTSGILRSLYSSPGDNKPATKEEIENVKIVKQKLARTGITSFTENDVEYMLRATDAHGNPQETFEMLVILAESQEGILREYNPNVKLLGAVNRKGVTCYLDALLFAMFARLGSFEAILYNSFDDEPRKRLAMLLRLWVNVLRSGRLINEDITMSLQDALVECGWKDAGTLRQQDASEAFTFITGKLALPLLTLKMDIFHTGKEDVTDDHKFVNERLLEVAIPDEPTDGTVVTLEDCLETYFNNRIEVRRYMERKGTRSSIRSKGSIDGDINSNKGGAFHIETAEVEDSPPASPASTSRQTKVSAPSPLRPLQNRKRMPSIIQERYLDEKAKISGDQSAGGNGPSKPSRQYSSSIRKEIMMPAWQIFSLIPWYTANTGTSDSQVADHFATKRPVLGLCLKRYSMTPDGKAVRRGTYIDIPLEIGLPHFIKDDNMEEDGPVFGNFKLSLQSVVCHRGTSVDSGHYIALNRGQAPNAGPDATAGDHAPHECWMRFDDLAPDRVSYVDIKQALQDETPYLLYYQVQPIDEEPVYVAYEEKPPSYSESDSKDSGVGGLVGNNQSGHGSIQEAPEVGEVEEISDFGGSKFDGLSMEVARGRSSMTSDRRASISPTDASVDNGRLDPKGHTGSRRGSKVDIVGSWSRAGSQSRENRLGTTLSRLAGRNPKETAESTENTLEASKNAAAANGAEKSRLKKEKREKSKSRPHNHLTKGKNGMEKPDRECIAM</sequence>
<dbReference type="InterPro" id="IPR038765">
    <property type="entry name" value="Papain-like_cys_pep_sf"/>
</dbReference>
<feature type="compositionally biased region" description="Polar residues" evidence="8">
    <location>
        <begin position="335"/>
        <end position="345"/>
    </location>
</feature>
<keyword evidence="7" id="KW-0788">Thiol protease</keyword>